<dbReference type="RefSeq" id="WP_225266866.1">
    <property type="nucleotide sequence ID" value="NZ_CP084058.1"/>
</dbReference>
<dbReference type="EMBL" id="LT559118">
    <property type="protein sequence ID" value="SBO98157.1"/>
    <property type="molecule type" value="Genomic_DNA"/>
</dbReference>
<dbReference type="InterPro" id="IPR016040">
    <property type="entry name" value="NAD(P)-bd_dom"/>
</dbReference>
<dbReference type="PANTHER" id="PTHR43162:SF1">
    <property type="entry name" value="PRESTALK A DIFFERENTIATION PROTEIN A"/>
    <property type="match status" value="1"/>
</dbReference>
<name>A0A1M4EGQ7_9ACTN</name>
<reference evidence="2" key="1">
    <citation type="submission" date="2016-04" db="EMBL/GenBank/DDBJ databases">
        <authorList>
            <person name="Evans L.H."/>
            <person name="Alamgir A."/>
            <person name="Owens N."/>
            <person name="Weber N.D."/>
            <person name="Virtaneva K."/>
            <person name="Barbian K."/>
            <person name="Babar A."/>
            <person name="Rosenke K."/>
        </authorList>
    </citation>
    <scope>NUCLEOTIDE SEQUENCE</scope>
    <source>
        <strain evidence="2">Nono1</strain>
    </source>
</reference>
<organism evidence="2">
    <name type="scientific">Nonomuraea gerenzanensis</name>
    <dbReference type="NCBI Taxonomy" id="93944"/>
    <lineage>
        <taxon>Bacteria</taxon>
        <taxon>Bacillati</taxon>
        <taxon>Actinomycetota</taxon>
        <taxon>Actinomycetes</taxon>
        <taxon>Streptosporangiales</taxon>
        <taxon>Streptosporangiaceae</taxon>
        <taxon>Nonomuraea</taxon>
    </lineage>
</organism>
<dbReference type="Gene3D" id="3.40.50.720">
    <property type="entry name" value="NAD(P)-binding Rossmann-like Domain"/>
    <property type="match status" value="1"/>
</dbReference>
<dbReference type="PANTHER" id="PTHR43162">
    <property type="match status" value="1"/>
</dbReference>
<gene>
    <name evidence="2" type="ORF">BN4615_P7673</name>
</gene>
<proteinExistence type="predicted"/>
<dbReference type="InterPro" id="IPR036291">
    <property type="entry name" value="NAD(P)-bd_dom_sf"/>
</dbReference>
<feature type="domain" description="NAD(P)-binding" evidence="1">
    <location>
        <begin position="6"/>
        <end position="171"/>
    </location>
</feature>
<evidence type="ECO:0000259" key="1">
    <source>
        <dbReference type="Pfam" id="PF13460"/>
    </source>
</evidence>
<sequence length="272" mass="28836">MIVITGATGNIGRSLVRRLHGHDPLAVVRRPIEDLGGPYTLADFEQPRTIGGLLSPGDRLFLNSGLWPGVVEAHRAVIDLAAEAGVAQIVAVSVRDAAPGAPLGMGMHGEIDEHLRKSGVPYAILQPTGFMQTLPRDVRDGTLYGAYGPAPVNYIDTRDLADVAAALLTAPVGPGREYLLTGPESLSHEAIAAEITGALGREVRYVNLSVAEMAAHLERQGVPEPFAGELARLQARTGDGSWAPVTTVVRELTGHAPRSWQDFLAGHRDAFA</sequence>
<evidence type="ECO:0000313" key="2">
    <source>
        <dbReference type="EMBL" id="SBO98157.1"/>
    </source>
</evidence>
<protein>
    <submittedName>
        <fullName evidence="2">Oxidoreductase</fullName>
    </submittedName>
</protein>
<dbReference type="SUPFAM" id="SSF51735">
    <property type="entry name" value="NAD(P)-binding Rossmann-fold domains"/>
    <property type="match status" value="1"/>
</dbReference>
<accession>A0A1M4EGQ7</accession>
<dbReference type="Gene3D" id="3.90.25.10">
    <property type="entry name" value="UDP-galactose 4-epimerase, domain 1"/>
    <property type="match status" value="1"/>
</dbReference>
<dbReference type="InterPro" id="IPR051604">
    <property type="entry name" value="Ergot_Alk_Oxidoreductase"/>
</dbReference>
<dbReference type="AlphaFoldDB" id="A0A1M4EGQ7"/>
<dbReference type="Pfam" id="PF13460">
    <property type="entry name" value="NAD_binding_10"/>
    <property type="match status" value="1"/>
</dbReference>